<protein>
    <submittedName>
        <fullName evidence="9">Glycerol uptake facilitator protein</fullName>
    </submittedName>
</protein>
<evidence type="ECO:0000256" key="8">
    <source>
        <dbReference type="SAM" id="Phobius"/>
    </source>
</evidence>
<organism evidence="9 10">
    <name type="scientific">Candidatus Tokpelaia hoelldobleri</name>
    <dbReference type="NCBI Taxonomy" id="1902579"/>
    <lineage>
        <taxon>Bacteria</taxon>
        <taxon>Pseudomonadati</taxon>
        <taxon>Pseudomonadota</taxon>
        <taxon>Alphaproteobacteria</taxon>
        <taxon>Hyphomicrobiales</taxon>
        <taxon>Candidatus Tokpelaia</taxon>
    </lineage>
</organism>
<dbReference type="PANTHER" id="PTHR43829">
    <property type="entry name" value="AQUAPORIN OR AQUAGLYCEROPORIN RELATED"/>
    <property type="match status" value="1"/>
</dbReference>
<dbReference type="GO" id="GO:0015254">
    <property type="term" value="F:glycerol channel activity"/>
    <property type="evidence" value="ECO:0007669"/>
    <property type="project" value="TreeGrafter"/>
</dbReference>
<dbReference type="PRINTS" id="PR00783">
    <property type="entry name" value="MINTRINSICP"/>
</dbReference>
<dbReference type="InterPro" id="IPR050363">
    <property type="entry name" value="MIP/Aquaporin"/>
</dbReference>
<feature type="transmembrane region" description="Helical" evidence="8">
    <location>
        <begin position="46"/>
        <end position="78"/>
    </location>
</feature>
<sequence length="264" mass="28027">MMSKRKLWDECIAEFTGTLLFVTLGAGCVAGLRVAGASYGQWEISIIWGLAVALGVYITAGVSGAHLSPSVTIALAVFGNFNKKKIIPYISAQMLGGFMAAVIVYFLYFNLFPAKTMMTAGVFTTFPNAKITLLQAFMTEFFITALLVAVIFGLSDDGNGLPRGALTPLLVGITVAVIGGAFGPLTGFSMNAARDFGPRLFAWLAGWNNDVMSAGRDIPYALIPLTAPILGGLFGAVFYTKLIGEPLKRGHSPSADSKDKEMMS</sequence>
<name>A0A1U9JWA4_9HYPH</name>
<evidence type="ECO:0000256" key="7">
    <source>
        <dbReference type="RuleBase" id="RU000477"/>
    </source>
</evidence>
<keyword evidence="10" id="KW-1185">Reference proteome</keyword>
<dbReference type="GO" id="GO:0005886">
    <property type="term" value="C:plasma membrane"/>
    <property type="evidence" value="ECO:0007669"/>
    <property type="project" value="TreeGrafter"/>
</dbReference>
<keyword evidence="4 7" id="KW-0812">Transmembrane</keyword>
<dbReference type="NCBIfam" id="TIGR00861">
    <property type="entry name" value="MIP"/>
    <property type="match status" value="1"/>
</dbReference>
<evidence type="ECO:0000313" key="10">
    <source>
        <dbReference type="Proteomes" id="UP000188912"/>
    </source>
</evidence>
<evidence type="ECO:0000256" key="4">
    <source>
        <dbReference type="ARBA" id="ARBA00022692"/>
    </source>
</evidence>
<reference evidence="9 10" key="1">
    <citation type="journal article" date="2010" name="Science">
        <title>Genomic comparison of the ants Camponotus floridanus and Harpegnathos saltator.</title>
        <authorList>
            <person name="Bonasio R."/>
            <person name="Zhang G."/>
            <person name="Ye C."/>
            <person name="Mutti N.S."/>
            <person name="Fang X."/>
            <person name="Qin N."/>
            <person name="Donahue G."/>
            <person name="Yang P."/>
            <person name="Li Q."/>
            <person name="Li C."/>
            <person name="Zhang P."/>
            <person name="Huang Z."/>
            <person name="Berger S.L."/>
            <person name="Reinberg D."/>
            <person name="Wang J."/>
            <person name="Liebig J."/>
        </authorList>
    </citation>
    <scope>NUCLEOTIDE SEQUENCE [LARGE SCALE GENOMIC DNA]</scope>
    <source>
        <strain evidence="9 10">Hsal</strain>
    </source>
</reference>
<dbReference type="KEGG" id="thd:BHV28_14480"/>
<dbReference type="AlphaFoldDB" id="A0A1U9JWA4"/>
<evidence type="ECO:0000256" key="5">
    <source>
        <dbReference type="ARBA" id="ARBA00022989"/>
    </source>
</evidence>
<evidence type="ECO:0000256" key="3">
    <source>
        <dbReference type="ARBA" id="ARBA00022448"/>
    </source>
</evidence>
<feature type="transmembrane region" description="Helical" evidence="8">
    <location>
        <begin position="12"/>
        <end position="34"/>
    </location>
</feature>
<gene>
    <name evidence="9" type="primary">glpF</name>
    <name evidence="9" type="ORF">BHV28_14480</name>
</gene>
<keyword evidence="5 8" id="KW-1133">Transmembrane helix</keyword>
<comment type="subcellular location">
    <subcellularLocation>
        <location evidence="1">Membrane</location>
        <topology evidence="1">Multi-pass membrane protein</topology>
    </subcellularLocation>
</comment>
<dbReference type="STRING" id="1902579.BHV28_14480"/>
<feature type="transmembrane region" description="Helical" evidence="8">
    <location>
        <begin position="131"/>
        <end position="154"/>
    </location>
</feature>
<evidence type="ECO:0000256" key="1">
    <source>
        <dbReference type="ARBA" id="ARBA00004141"/>
    </source>
</evidence>
<reference evidence="9 10" key="2">
    <citation type="journal article" date="2016" name="Sci. Rep.">
        <title>The genome of Rhizobiales bacteria in predatory ants reveals urease gene functions but no genes for nitrogen fixation.</title>
        <authorList>
            <person name="Neuvonen M.M."/>
            <person name="Tamarit D."/>
            <person name="Naslund K."/>
            <person name="Liebig J."/>
            <person name="Feldhaar H."/>
            <person name="Moran N.A."/>
            <person name="Guy L."/>
            <person name="Andersson S.G."/>
        </authorList>
    </citation>
    <scope>NUCLEOTIDE SEQUENCE [LARGE SCALE GENOMIC DNA]</scope>
    <source>
        <strain evidence="9 10">Hsal</strain>
    </source>
</reference>
<evidence type="ECO:0000256" key="2">
    <source>
        <dbReference type="ARBA" id="ARBA00006175"/>
    </source>
</evidence>
<feature type="transmembrane region" description="Helical" evidence="8">
    <location>
        <begin position="90"/>
        <end position="111"/>
    </location>
</feature>
<feature type="transmembrane region" description="Helical" evidence="8">
    <location>
        <begin position="218"/>
        <end position="239"/>
    </location>
</feature>
<dbReference type="SUPFAM" id="SSF81338">
    <property type="entry name" value="Aquaporin-like"/>
    <property type="match status" value="1"/>
</dbReference>
<dbReference type="EMBL" id="CP017315">
    <property type="protein sequence ID" value="AQS42130.1"/>
    <property type="molecule type" value="Genomic_DNA"/>
</dbReference>
<keyword evidence="3 7" id="KW-0813">Transport</keyword>
<dbReference type="CDD" id="cd00333">
    <property type="entry name" value="MIP"/>
    <property type="match status" value="1"/>
</dbReference>
<dbReference type="InterPro" id="IPR000425">
    <property type="entry name" value="MIP"/>
</dbReference>
<accession>A0A1U9JWA4</accession>
<dbReference type="PROSITE" id="PS51257">
    <property type="entry name" value="PROKAR_LIPOPROTEIN"/>
    <property type="match status" value="1"/>
</dbReference>
<dbReference type="Pfam" id="PF00230">
    <property type="entry name" value="MIP"/>
    <property type="match status" value="1"/>
</dbReference>
<evidence type="ECO:0000256" key="6">
    <source>
        <dbReference type="ARBA" id="ARBA00023136"/>
    </source>
</evidence>
<comment type="similarity">
    <text evidence="2 7">Belongs to the MIP/aquaporin (TC 1.A.8) family.</text>
</comment>
<dbReference type="InterPro" id="IPR023271">
    <property type="entry name" value="Aquaporin-like"/>
</dbReference>
<feature type="transmembrane region" description="Helical" evidence="8">
    <location>
        <begin position="166"/>
        <end position="185"/>
    </location>
</feature>
<evidence type="ECO:0000313" key="9">
    <source>
        <dbReference type="EMBL" id="AQS42130.1"/>
    </source>
</evidence>
<keyword evidence="6 8" id="KW-0472">Membrane</keyword>
<dbReference type="Gene3D" id="1.20.1080.10">
    <property type="entry name" value="Glycerol uptake facilitator protein"/>
    <property type="match status" value="1"/>
</dbReference>
<dbReference type="Proteomes" id="UP000188912">
    <property type="component" value="Chromosome"/>
</dbReference>
<proteinExistence type="inferred from homology"/>
<dbReference type="PANTHER" id="PTHR43829:SF9">
    <property type="entry name" value="AQUAPORIN-9"/>
    <property type="match status" value="1"/>
</dbReference>